<accession>A0A510NV18</accession>
<proteinExistence type="predicted"/>
<dbReference type="InterPro" id="IPR027796">
    <property type="entry name" value="OTT_1508_deam-like"/>
</dbReference>
<organism evidence="1 2">
    <name type="scientific">Talaromyces pinophilus</name>
    <name type="common">Penicillium pinophilum</name>
    <dbReference type="NCBI Taxonomy" id="128442"/>
    <lineage>
        <taxon>Eukaryota</taxon>
        <taxon>Fungi</taxon>
        <taxon>Dikarya</taxon>
        <taxon>Ascomycota</taxon>
        <taxon>Pezizomycotina</taxon>
        <taxon>Eurotiomycetes</taxon>
        <taxon>Eurotiomycetidae</taxon>
        <taxon>Eurotiales</taxon>
        <taxon>Trichocomaceae</taxon>
        <taxon>Talaromyces</taxon>
        <taxon>Talaromyces sect. Talaromyces</taxon>
    </lineage>
</organism>
<dbReference type="EMBL" id="DF933814">
    <property type="protein sequence ID" value="GAM36099.1"/>
    <property type="molecule type" value="Genomic_DNA"/>
</dbReference>
<evidence type="ECO:0000313" key="2">
    <source>
        <dbReference type="Proteomes" id="UP000053095"/>
    </source>
</evidence>
<dbReference type="PRINTS" id="PR00081">
    <property type="entry name" value="GDHRDH"/>
</dbReference>
<dbReference type="SUPFAM" id="SSF51735">
    <property type="entry name" value="NAD(P)-binding Rossmann-fold domains"/>
    <property type="match status" value="1"/>
</dbReference>
<dbReference type="InterPro" id="IPR036291">
    <property type="entry name" value="NAD(P)-bd_dom_sf"/>
</dbReference>
<keyword evidence="2" id="KW-1185">Reference proteome</keyword>
<protein>
    <submittedName>
        <fullName evidence="1">Uncharacterized protein</fullName>
    </submittedName>
</protein>
<name>A0A510NV18_TALPI</name>
<evidence type="ECO:0000313" key="1">
    <source>
        <dbReference type="EMBL" id="GAM36099.1"/>
    </source>
</evidence>
<dbReference type="Proteomes" id="UP000053095">
    <property type="component" value="Unassembled WGS sequence"/>
</dbReference>
<dbReference type="Pfam" id="PF14441">
    <property type="entry name" value="OTT_1508_deam"/>
    <property type="match status" value="1"/>
</dbReference>
<dbReference type="PANTHER" id="PTHR42037">
    <property type="match status" value="1"/>
</dbReference>
<gene>
    <name evidence="1" type="ORF">TCE0_018r04921</name>
</gene>
<dbReference type="PANTHER" id="PTHR42037:SF1">
    <property type="match status" value="1"/>
</dbReference>
<sequence length="470" mass="53438">MTVAPLAAIQPPLRGRHSNLRGIMNRMFHEHDVEKENVEAGLMYLHKITGLFDKFLTLYKRSDNCVHAEIKVLEHFYWSQLVFAGNDRFIACSKPACLCCELYFKHHPARIMTPSSHRKVWTNWSPPRVQDLTANKEMFILQRRVMSKITHDVREQVINQALQRTSQSPWHPDSRTGITESFVTGVQEISIEDQLSEASDIESGSDSASSSESERWHVARLLLMARDLNKAKSVLDGILEPERVELLEMDNTSLSSVRATAKVILQKTNGQVNILVNNAGMMALPKLEYTKDGSPRQRHPRILFSSRQRLFFCPSCGLNEFGDYNFEKSKYNDWVSYGQSKTANIYMTNEIERRYGSRGLHATSVHPGMILTALMQYMGPATVEALKSNEEMYKVIKSPERGAATTVWAAIGQKWEKKGIEYLAECGKTTQGNDNHEILGEGFAGHAYDAEKEARFWKDSLRMVGLTEDE</sequence>
<reference evidence="2" key="1">
    <citation type="journal article" date="2015" name="Genome Announc.">
        <title>Draft genome sequence of Talaromyces cellulolyticus strain Y-94, a source of lignocellulosic biomass-degrading enzymes.</title>
        <authorList>
            <person name="Fujii T."/>
            <person name="Koike H."/>
            <person name="Sawayama S."/>
            <person name="Yano S."/>
            <person name="Inoue H."/>
        </authorList>
    </citation>
    <scope>NUCLEOTIDE SEQUENCE [LARGE SCALE GENOMIC DNA]</scope>
    <source>
        <strain evidence="2">Y-94</strain>
    </source>
</reference>
<dbReference type="InterPro" id="IPR002347">
    <property type="entry name" value="SDR_fam"/>
</dbReference>
<dbReference type="Gene3D" id="3.40.50.720">
    <property type="entry name" value="NAD(P)-binding Rossmann-like Domain"/>
    <property type="match status" value="2"/>
</dbReference>
<dbReference type="AlphaFoldDB" id="A0A510NV18"/>